<evidence type="ECO:0000313" key="1">
    <source>
        <dbReference type="EMBL" id="KMS52762.1"/>
    </source>
</evidence>
<accession>A0A0J7XM32</accession>
<evidence type="ECO:0008006" key="3">
    <source>
        <dbReference type="Google" id="ProtNLM"/>
    </source>
</evidence>
<dbReference type="AlphaFoldDB" id="A0A0J7XM32"/>
<dbReference type="GO" id="GO:0043565">
    <property type="term" value="F:sequence-specific DNA binding"/>
    <property type="evidence" value="ECO:0007669"/>
    <property type="project" value="InterPro"/>
</dbReference>
<dbReference type="InterPro" id="IPR009534">
    <property type="entry name" value="DUF1153"/>
</dbReference>
<dbReference type="InterPro" id="IPR036388">
    <property type="entry name" value="WH-like_DNA-bd_sf"/>
</dbReference>
<comment type="caution">
    <text evidence="1">The sequence shown here is derived from an EMBL/GenBank/DDBJ whole genome shotgun (WGS) entry which is preliminary data.</text>
</comment>
<dbReference type="OrthoDB" id="9796775at2"/>
<dbReference type="RefSeq" id="WP_043974112.1">
    <property type="nucleotide sequence ID" value="NZ_KQ130456.1"/>
</dbReference>
<keyword evidence="2" id="KW-1185">Reference proteome</keyword>
<dbReference type="Pfam" id="PF06627">
    <property type="entry name" value="DUF1153"/>
    <property type="match status" value="1"/>
</dbReference>
<name>A0A0J7XM32_9SPHN</name>
<dbReference type="Proteomes" id="UP000052268">
    <property type="component" value="Unassembled WGS sequence"/>
</dbReference>
<sequence length="99" mass="11406">MIENQKIRPAQVIGPLGEPLTVDSLPPANTTRWVVRRKAEVVAAVNGGLLSIDDVCERYHLTLEEFASWQRAVDRSGMQGLRVTRIQHYRDLYERQQKY</sequence>
<dbReference type="InterPro" id="IPR010921">
    <property type="entry name" value="Trp_repressor/repl_initiator"/>
</dbReference>
<evidence type="ECO:0000313" key="2">
    <source>
        <dbReference type="Proteomes" id="UP000052268"/>
    </source>
</evidence>
<organism evidence="1 2">
    <name type="scientific">Novosphingobium barchaimii LL02</name>
    <dbReference type="NCBI Taxonomy" id="1114963"/>
    <lineage>
        <taxon>Bacteria</taxon>
        <taxon>Pseudomonadati</taxon>
        <taxon>Pseudomonadota</taxon>
        <taxon>Alphaproteobacteria</taxon>
        <taxon>Sphingomonadales</taxon>
        <taxon>Sphingomonadaceae</taxon>
        <taxon>Novosphingobium</taxon>
    </lineage>
</organism>
<protein>
    <recommendedName>
        <fullName evidence="3">DUF1153 domain-containing protein</fullName>
    </recommendedName>
</protein>
<dbReference type="PATRIC" id="fig|1114963.3.peg.3814"/>
<dbReference type="EMBL" id="JACU01000008">
    <property type="protein sequence ID" value="KMS52762.1"/>
    <property type="molecule type" value="Genomic_DNA"/>
</dbReference>
<gene>
    <name evidence="1" type="ORF">V474_24790</name>
</gene>
<reference evidence="1 2" key="1">
    <citation type="journal article" date="2015" name="G3 (Bethesda)">
        <title>Insights into Ongoing Evolution of the Hexachlorocyclohexane Catabolic Pathway from Comparative Genomics of Ten Sphingomonadaceae Strains.</title>
        <authorList>
            <person name="Pearce S.L."/>
            <person name="Oakeshott J.G."/>
            <person name="Pandey G."/>
        </authorList>
    </citation>
    <scope>NUCLEOTIDE SEQUENCE [LARGE SCALE GENOMIC DNA]</scope>
    <source>
        <strain evidence="1 2">LL02</strain>
    </source>
</reference>
<dbReference type="Gene3D" id="1.10.10.10">
    <property type="entry name" value="Winged helix-like DNA-binding domain superfamily/Winged helix DNA-binding domain"/>
    <property type="match status" value="1"/>
</dbReference>
<proteinExistence type="predicted"/>
<dbReference type="SUPFAM" id="SSF48295">
    <property type="entry name" value="TrpR-like"/>
    <property type="match status" value="1"/>
</dbReference>